<reference evidence="1" key="1">
    <citation type="submission" date="2017-08" db="EMBL/GenBank/DDBJ databases">
        <authorList>
            <person name="Polle J.E."/>
            <person name="Barry K."/>
            <person name="Cushman J."/>
            <person name="Schmutz J."/>
            <person name="Tran D."/>
            <person name="Hathwaick L.T."/>
            <person name="Yim W.C."/>
            <person name="Jenkins J."/>
            <person name="Mckie-Krisberg Z.M."/>
            <person name="Prochnik S."/>
            <person name="Lindquist E."/>
            <person name="Dockter R.B."/>
            <person name="Adam C."/>
            <person name="Molina H."/>
            <person name="Bunkerborg J."/>
            <person name="Jin E."/>
            <person name="Buchheim M."/>
            <person name="Magnuson J."/>
        </authorList>
    </citation>
    <scope>NUCLEOTIDE SEQUENCE</scope>
    <source>
        <strain evidence="1">CCAP 19/18</strain>
    </source>
</reference>
<organism evidence="1 2">
    <name type="scientific">Dunaliella salina</name>
    <name type="common">Green alga</name>
    <name type="synonym">Protococcus salinus</name>
    <dbReference type="NCBI Taxonomy" id="3046"/>
    <lineage>
        <taxon>Eukaryota</taxon>
        <taxon>Viridiplantae</taxon>
        <taxon>Chlorophyta</taxon>
        <taxon>core chlorophytes</taxon>
        <taxon>Chlorophyceae</taxon>
        <taxon>CS clade</taxon>
        <taxon>Chlamydomonadales</taxon>
        <taxon>Dunaliellaceae</taxon>
        <taxon>Dunaliella</taxon>
    </lineage>
</organism>
<dbReference type="EMBL" id="MU070836">
    <property type="protein sequence ID" value="KAF5826570.1"/>
    <property type="molecule type" value="Genomic_DNA"/>
</dbReference>
<name>A0ABQ7FW23_DUNSA</name>
<gene>
    <name evidence="1" type="ORF">DUNSADRAFT_2736</name>
</gene>
<keyword evidence="2" id="KW-1185">Reference proteome</keyword>
<evidence type="ECO:0000313" key="1">
    <source>
        <dbReference type="EMBL" id="KAF5826570.1"/>
    </source>
</evidence>
<accession>A0ABQ7FW23</accession>
<sequence>MVLSTSVHHPHTYYCYCLTCLYLLKKLKYLHMFWTKNCRIMCVPMRFKTLDWTCTDLQVVQLCSLVSPDALA</sequence>
<protein>
    <recommendedName>
        <fullName evidence="3">Encoded protein</fullName>
    </recommendedName>
</protein>
<dbReference type="Proteomes" id="UP000815325">
    <property type="component" value="Unassembled WGS sequence"/>
</dbReference>
<evidence type="ECO:0008006" key="3">
    <source>
        <dbReference type="Google" id="ProtNLM"/>
    </source>
</evidence>
<proteinExistence type="predicted"/>
<comment type="caution">
    <text evidence="1">The sequence shown here is derived from an EMBL/GenBank/DDBJ whole genome shotgun (WGS) entry which is preliminary data.</text>
</comment>
<evidence type="ECO:0000313" key="2">
    <source>
        <dbReference type="Proteomes" id="UP000815325"/>
    </source>
</evidence>